<accession>A0A238K8A5</accession>
<proteinExistence type="predicted"/>
<evidence type="ECO:0000259" key="1">
    <source>
        <dbReference type="Pfam" id="PF13391"/>
    </source>
</evidence>
<organism evidence="2 3">
    <name type="scientific">Maliponia aquimaris</name>
    <dbReference type="NCBI Taxonomy" id="1673631"/>
    <lineage>
        <taxon>Bacteria</taxon>
        <taxon>Pseudomonadati</taxon>
        <taxon>Pseudomonadota</taxon>
        <taxon>Alphaproteobacteria</taxon>
        <taxon>Rhodobacterales</taxon>
        <taxon>Paracoccaceae</taxon>
        <taxon>Maliponia</taxon>
    </lineage>
</organism>
<keyword evidence="3" id="KW-1185">Reference proteome</keyword>
<name>A0A238K8A5_9RHOB</name>
<dbReference type="Proteomes" id="UP000207598">
    <property type="component" value="Unassembled WGS sequence"/>
</dbReference>
<dbReference type="RefSeq" id="WP_094020339.1">
    <property type="nucleotide sequence ID" value="NZ_FXYF01000003.1"/>
</dbReference>
<dbReference type="InterPro" id="IPR003615">
    <property type="entry name" value="HNH_nuc"/>
</dbReference>
<gene>
    <name evidence="2" type="ORF">MAA8898_01499</name>
</gene>
<feature type="domain" description="HNH nuclease" evidence="1">
    <location>
        <begin position="193"/>
        <end position="246"/>
    </location>
</feature>
<protein>
    <recommendedName>
        <fullName evidence="1">HNH nuclease domain-containing protein</fullName>
    </recommendedName>
</protein>
<sequence>MANAVFIQNPDSIYRDRPGEAYNFPAQYLGMVEETLGDWVVFYEGKKGRFGYVAVQRVAAITGDPERDGWYFAHLDRASLLQFESLVARVDTAGRVYEERLGGPDGRPFSGGLNTSAVRRLTPQEFARIVNAGLTEIVDEDALPRQVKPQFDDEQVPFHPAPLARDRVRLLTERPYRDAAFQRMVKRAYGGRCAISGLSLRNGGGRAEVQAAHIRPVRDKGPDIVQNGLALSGTLHWMFDRGLISVAEDMSILVSHNKVPGEVVGRLIHPRQRLLLPRDRRDQPHPDYLRYHRENVFGRGPPMTG</sequence>
<evidence type="ECO:0000313" key="2">
    <source>
        <dbReference type="EMBL" id="SMX38322.1"/>
    </source>
</evidence>
<dbReference type="Pfam" id="PF13391">
    <property type="entry name" value="HNH_2"/>
    <property type="match status" value="1"/>
</dbReference>
<reference evidence="2 3" key="1">
    <citation type="submission" date="2017-05" db="EMBL/GenBank/DDBJ databases">
        <authorList>
            <person name="Song R."/>
            <person name="Chenine A.L."/>
            <person name="Ruprecht R.M."/>
        </authorList>
    </citation>
    <scope>NUCLEOTIDE SEQUENCE [LARGE SCALE GENOMIC DNA]</scope>
    <source>
        <strain evidence="2 3">CECT 8898</strain>
    </source>
</reference>
<evidence type="ECO:0000313" key="3">
    <source>
        <dbReference type="Proteomes" id="UP000207598"/>
    </source>
</evidence>
<dbReference type="EMBL" id="FXYF01000003">
    <property type="protein sequence ID" value="SMX38322.1"/>
    <property type="molecule type" value="Genomic_DNA"/>
</dbReference>
<dbReference type="OrthoDB" id="7181882at2"/>
<dbReference type="AlphaFoldDB" id="A0A238K8A5"/>